<sequence>MAIAEDLDRATDSQWDWVAEHTRTYLASGGTEGHDRDGVRTLVLATTGRRTGIPRRTCLIYGTSGDEYVVVASKGGAEENPAWFMNLEADPSVGVQVGTRRFTARARVATSTERAPLWAQMVDIFPLYDEYAHKTGREIPIVLLTPVGGG</sequence>
<reference evidence="4" key="1">
    <citation type="journal article" date="2019" name="Int. J. Syst. Evol. Microbiol.">
        <title>The Global Catalogue of Microorganisms (GCM) 10K type strain sequencing project: providing services to taxonomists for standard genome sequencing and annotation.</title>
        <authorList>
            <consortium name="The Broad Institute Genomics Platform"/>
            <consortium name="The Broad Institute Genome Sequencing Center for Infectious Disease"/>
            <person name="Wu L."/>
            <person name="Ma J."/>
        </authorList>
    </citation>
    <scope>NUCLEOTIDE SEQUENCE [LARGE SCALE GENOMIC DNA]</scope>
    <source>
        <strain evidence="4">JCM 18303</strain>
    </source>
</reference>
<evidence type="ECO:0000313" key="3">
    <source>
        <dbReference type="EMBL" id="GAA5166038.1"/>
    </source>
</evidence>
<dbReference type="InterPro" id="IPR004378">
    <property type="entry name" value="F420H2_quin_Rdtase"/>
</dbReference>
<dbReference type="EMBL" id="BAABJP010000031">
    <property type="protein sequence ID" value="GAA5166038.1"/>
    <property type="molecule type" value="Genomic_DNA"/>
</dbReference>
<evidence type="ECO:0000256" key="1">
    <source>
        <dbReference type="ARBA" id="ARBA00008710"/>
    </source>
</evidence>
<dbReference type="Pfam" id="PF04075">
    <property type="entry name" value="F420H2_quin_red"/>
    <property type="match status" value="1"/>
</dbReference>
<comment type="caution">
    <text evidence="3">The sequence shown here is derived from an EMBL/GenBank/DDBJ whole genome shotgun (WGS) entry which is preliminary data.</text>
</comment>
<evidence type="ECO:0000256" key="2">
    <source>
        <dbReference type="ARBA" id="ARBA00049106"/>
    </source>
</evidence>
<protein>
    <submittedName>
        <fullName evidence="3">Nitroreductase family deazaflavin-dependent oxidoreductase</fullName>
    </submittedName>
</protein>
<dbReference type="InterPro" id="IPR012349">
    <property type="entry name" value="Split_barrel_FMN-bd"/>
</dbReference>
<dbReference type="Proteomes" id="UP001428817">
    <property type="component" value="Unassembled WGS sequence"/>
</dbReference>
<dbReference type="NCBIfam" id="TIGR00026">
    <property type="entry name" value="hi_GC_TIGR00026"/>
    <property type="match status" value="1"/>
</dbReference>
<keyword evidence="4" id="KW-1185">Reference proteome</keyword>
<comment type="similarity">
    <text evidence="1">Belongs to the F420H(2)-dependent quinone reductase family.</text>
</comment>
<proteinExistence type="inferred from homology"/>
<comment type="catalytic activity">
    <reaction evidence="2">
        <text>oxidized coenzyme F420-(gamma-L-Glu)(n) + a quinol + H(+) = reduced coenzyme F420-(gamma-L-Glu)(n) + a quinone</text>
        <dbReference type="Rhea" id="RHEA:39663"/>
        <dbReference type="Rhea" id="RHEA-COMP:12939"/>
        <dbReference type="Rhea" id="RHEA-COMP:14378"/>
        <dbReference type="ChEBI" id="CHEBI:15378"/>
        <dbReference type="ChEBI" id="CHEBI:24646"/>
        <dbReference type="ChEBI" id="CHEBI:132124"/>
        <dbReference type="ChEBI" id="CHEBI:133980"/>
        <dbReference type="ChEBI" id="CHEBI:139511"/>
    </reaction>
</comment>
<evidence type="ECO:0000313" key="4">
    <source>
        <dbReference type="Proteomes" id="UP001428817"/>
    </source>
</evidence>
<dbReference type="Gene3D" id="2.30.110.10">
    <property type="entry name" value="Electron Transport, Fmn-binding Protein, Chain A"/>
    <property type="match status" value="1"/>
</dbReference>
<dbReference type="PANTHER" id="PTHR39428:SF1">
    <property type="entry name" value="F420H(2)-DEPENDENT QUINONE REDUCTASE RV1261C"/>
    <property type="match status" value="1"/>
</dbReference>
<organism evidence="3 4">
    <name type="scientific">Pseudonocardia eucalypti</name>
    <dbReference type="NCBI Taxonomy" id="648755"/>
    <lineage>
        <taxon>Bacteria</taxon>
        <taxon>Bacillati</taxon>
        <taxon>Actinomycetota</taxon>
        <taxon>Actinomycetes</taxon>
        <taxon>Pseudonocardiales</taxon>
        <taxon>Pseudonocardiaceae</taxon>
        <taxon>Pseudonocardia</taxon>
    </lineage>
</organism>
<accession>A0ABP9QQW6</accession>
<gene>
    <name evidence="3" type="ORF">GCM10023321_56840</name>
</gene>
<dbReference type="RefSeq" id="WP_185064903.1">
    <property type="nucleotide sequence ID" value="NZ_BAABJP010000031.1"/>
</dbReference>
<dbReference type="PANTHER" id="PTHR39428">
    <property type="entry name" value="F420H(2)-DEPENDENT QUINONE REDUCTASE RV1261C"/>
    <property type="match status" value="1"/>
</dbReference>
<dbReference type="SUPFAM" id="SSF50475">
    <property type="entry name" value="FMN-binding split barrel"/>
    <property type="match status" value="1"/>
</dbReference>
<name>A0ABP9QQW6_9PSEU</name>